<dbReference type="AlphaFoldDB" id="F1A4R0"/>
<dbReference type="EMBL" id="GL871537">
    <property type="protein sequence ID" value="EGC28820.1"/>
    <property type="molecule type" value="Genomic_DNA"/>
</dbReference>
<dbReference type="RefSeq" id="XP_003294653.1">
    <property type="nucleotide sequence ID" value="XM_003294605.1"/>
</dbReference>
<keyword evidence="4" id="KW-1185">Reference proteome</keyword>
<sequence>MFSLDNLDYLDIVLFIFVFSLFNFVSTAIIIKYYCPQHQQNKNVEMFTKEDVDRLMENQKKEIIMKFSKERAILSKENAVIQSKFEKKQKKSLKLKKMLSAYENEMGEILGQPLSLTESAKLKNALDENEQLKKKTVELEETNSKLNNEIKVQVHKFNAIKLRAESRLEDASEQLSEIKKVANKEILALRLKLKDSESKLALKSKQ</sequence>
<evidence type="ECO:0000313" key="4">
    <source>
        <dbReference type="Proteomes" id="UP000001064"/>
    </source>
</evidence>
<proteinExistence type="predicted"/>
<evidence type="ECO:0000313" key="3">
    <source>
        <dbReference type="EMBL" id="EGC28820.1"/>
    </source>
</evidence>
<evidence type="ECO:0000256" key="1">
    <source>
        <dbReference type="SAM" id="Coils"/>
    </source>
</evidence>
<reference evidence="4" key="1">
    <citation type="journal article" date="2011" name="Genome Biol.">
        <title>Comparative genomics of the social amoebae Dictyostelium discoideum and Dictyostelium purpureum.</title>
        <authorList>
            <consortium name="US DOE Joint Genome Institute (JGI-PGF)"/>
            <person name="Sucgang R."/>
            <person name="Kuo A."/>
            <person name="Tian X."/>
            <person name="Salerno W."/>
            <person name="Parikh A."/>
            <person name="Feasley C.L."/>
            <person name="Dalin E."/>
            <person name="Tu H."/>
            <person name="Huang E."/>
            <person name="Barry K."/>
            <person name="Lindquist E."/>
            <person name="Shapiro H."/>
            <person name="Bruce D."/>
            <person name="Schmutz J."/>
            <person name="Salamov A."/>
            <person name="Fey P."/>
            <person name="Gaudet P."/>
            <person name="Anjard C."/>
            <person name="Babu M.M."/>
            <person name="Basu S."/>
            <person name="Bushmanova Y."/>
            <person name="van der Wel H."/>
            <person name="Katoh-Kurasawa M."/>
            <person name="Dinh C."/>
            <person name="Coutinho P.M."/>
            <person name="Saito T."/>
            <person name="Elias M."/>
            <person name="Schaap P."/>
            <person name="Kay R.R."/>
            <person name="Henrissat B."/>
            <person name="Eichinger L."/>
            <person name="Rivero F."/>
            <person name="Putnam N.H."/>
            <person name="West C.M."/>
            <person name="Loomis W.F."/>
            <person name="Chisholm R.L."/>
            <person name="Shaulsky G."/>
            <person name="Strassmann J.E."/>
            <person name="Queller D.C."/>
            <person name="Kuspa A."/>
            <person name="Grigoriev I.V."/>
        </authorList>
    </citation>
    <scope>NUCLEOTIDE SEQUENCE [LARGE SCALE GENOMIC DNA]</scope>
    <source>
        <strain evidence="4">QSDP1</strain>
    </source>
</reference>
<dbReference type="VEuPathDB" id="AmoebaDB:DICPUDRAFT_159687"/>
<keyword evidence="2" id="KW-0812">Transmembrane</keyword>
<name>F1A4R0_DICPU</name>
<keyword evidence="1" id="KW-0175">Coiled coil</keyword>
<evidence type="ECO:0000256" key="2">
    <source>
        <dbReference type="SAM" id="Phobius"/>
    </source>
</evidence>
<feature type="coiled-coil region" evidence="1">
    <location>
        <begin position="85"/>
        <end position="199"/>
    </location>
</feature>
<dbReference type="OrthoDB" id="21492at2759"/>
<organism evidence="3 4">
    <name type="scientific">Dictyostelium purpureum</name>
    <name type="common">Slime mold</name>
    <dbReference type="NCBI Taxonomy" id="5786"/>
    <lineage>
        <taxon>Eukaryota</taxon>
        <taxon>Amoebozoa</taxon>
        <taxon>Evosea</taxon>
        <taxon>Eumycetozoa</taxon>
        <taxon>Dictyostelia</taxon>
        <taxon>Dictyosteliales</taxon>
        <taxon>Dictyosteliaceae</taxon>
        <taxon>Dictyostelium</taxon>
    </lineage>
</organism>
<feature type="transmembrane region" description="Helical" evidence="2">
    <location>
        <begin position="12"/>
        <end position="35"/>
    </location>
</feature>
<dbReference type="KEGG" id="dpp:DICPUDRAFT_159687"/>
<dbReference type="InParanoid" id="F1A4R0"/>
<gene>
    <name evidence="3" type="ORF">DICPUDRAFT_159687</name>
</gene>
<dbReference type="GeneID" id="10507112"/>
<keyword evidence="2" id="KW-0472">Membrane</keyword>
<keyword evidence="2" id="KW-1133">Transmembrane helix</keyword>
<protein>
    <submittedName>
        <fullName evidence="3">Uncharacterized protein</fullName>
    </submittedName>
</protein>
<dbReference type="Proteomes" id="UP000001064">
    <property type="component" value="Unassembled WGS sequence"/>
</dbReference>
<accession>F1A4R0</accession>